<evidence type="ECO:0000313" key="3">
    <source>
        <dbReference type="Proteomes" id="UP000006281"/>
    </source>
</evidence>
<dbReference type="HOGENOM" id="CLU_256426_0_0_11"/>
<dbReference type="InterPro" id="IPR027417">
    <property type="entry name" value="P-loop_NTPase"/>
</dbReference>
<dbReference type="KEGG" id="sesp:BN6_47000"/>
<feature type="domain" description="CHAT" evidence="1">
    <location>
        <begin position="202"/>
        <end position="358"/>
    </location>
</feature>
<name>K0K537_SACES</name>
<dbReference type="PANTHER" id="PTHR47691:SF3">
    <property type="entry name" value="HTH-TYPE TRANSCRIPTIONAL REGULATOR RV0890C-RELATED"/>
    <property type="match status" value="1"/>
</dbReference>
<dbReference type="InterPro" id="IPR024983">
    <property type="entry name" value="CHAT_dom"/>
</dbReference>
<dbReference type="Gene3D" id="3.40.50.300">
    <property type="entry name" value="P-loop containing nucleotide triphosphate hydrolases"/>
    <property type="match status" value="1"/>
</dbReference>
<accession>K0K537</accession>
<evidence type="ECO:0000259" key="1">
    <source>
        <dbReference type="Pfam" id="PF12770"/>
    </source>
</evidence>
<gene>
    <name evidence="2" type="ordered locus">BN6_47000</name>
</gene>
<dbReference type="EMBL" id="HE804045">
    <property type="protein sequence ID" value="CCH31979.1"/>
    <property type="molecule type" value="Genomic_DNA"/>
</dbReference>
<reference evidence="2 3" key="1">
    <citation type="journal article" date="2012" name="BMC Genomics">
        <title>Complete genome sequence of Saccharothrix espanaensis DSM 44229T and comparison to the other completely sequenced Pseudonocardiaceae.</title>
        <authorList>
            <person name="Strobel T."/>
            <person name="Al-Dilaimi A."/>
            <person name="Blom J."/>
            <person name="Gessner A."/>
            <person name="Kalinowski J."/>
            <person name="Luzhetska M."/>
            <person name="Puhler A."/>
            <person name="Szczepanowski R."/>
            <person name="Bechthold A."/>
            <person name="Ruckert C."/>
        </authorList>
    </citation>
    <scope>NUCLEOTIDE SEQUENCE [LARGE SCALE GENOMIC DNA]</scope>
    <source>
        <strain evidence="3">ATCC 51144 / DSM 44229 / JCM 9112 / NBRC 15066 / NRRL 15764</strain>
    </source>
</reference>
<keyword evidence="3" id="KW-1185">Reference proteome</keyword>
<dbReference type="PATRIC" id="fig|1179773.3.peg.4709"/>
<dbReference type="BioCyc" id="SESP1179773:BN6_RS22745-MONOMER"/>
<dbReference type="eggNOG" id="COG0457">
    <property type="taxonomic scope" value="Bacteria"/>
</dbReference>
<dbReference type="Pfam" id="PF12770">
    <property type="entry name" value="CHAT"/>
    <property type="match status" value="1"/>
</dbReference>
<dbReference type="PANTHER" id="PTHR47691">
    <property type="entry name" value="REGULATOR-RELATED"/>
    <property type="match status" value="1"/>
</dbReference>
<dbReference type="Proteomes" id="UP000006281">
    <property type="component" value="Chromosome"/>
</dbReference>
<evidence type="ECO:0000313" key="2">
    <source>
        <dbReference type="EMBL" id="CCH31979.1"/>
    </source>
</evidence>
<protein>
    <recommendedName>
        <fullName evidence="1">CHAT domain-containing protein</fullName>
    </recommendedName>
</protein>
<dbReference type="InterPro" id="IPR011990">
    <property type="entry name" value="TPR-like_helical_dom_sf"/>
</dbReference>
<dbReference type="Gene3D" id="1.25.40.10">
    <property type="entry name" value="Tetratricopeptide repeat domain"/>
    <property type="match status" value="1"/>
</dbReference>
<dbReference type="STRING" id="1179773.BN6_47000"/>
<dbReference type="eggNOG" id="COG0467">
    <property type="taxonomic scope" value="Bacteria"/>
</dbReference>
<proteinExistence type="predicted"/>
<dbReference type="SUPFAM" id="SSF48452">
    <property type="entry name" value="TPR-like"/>
    <property type="match status" value="1"/>
</dbReference>
<dbReference type="eggNOG" id="COG4995">
    <property type="taxonomic scope" value="Bacteria"/>
</dbReference>
<sequence>MNPDPMSQDIVKTLTLEAHEVDGDARWRWVLLDAAGAVVAEHEVRLDERSWQFEAFRDPHAYLRWRAAPDRRVAHEAEIVAALGAWVGDEVLGPVAAAAVACGPVAVRVVAHGDVPLPLELAHVDGKPLVLHGVCFVHAGPPAAPPEPAALPGTPKQGVRVLGLFSVPDGRQPLNLRAERQALDDLFRKIRAQGRAVDLRVLQYGATRDRLREVLADPEGWDLVHISGHGAPGELLMETAAGGPDAVSADELAALLAPARGRLGLVAVSACWSATAEQRRLLGLPKAADARAEDRPAAGGPAAGGLAAELVERLGCAVLAMRYPVTDAFATDLAHRLYRRLVGDGVPLPIALADAVREAAAFPATPTSPALSPVTPALFGGTAVDLRLPAPPAATDAGRSPAGLPRQQERFVGRVAVMARASAALAPLSGMAGVVFHGMPGSGKSACALELAHTHVDAFDDVVWFKAPDEDADLHDTLVRLVFALEAALPGLGLVHLCDDADRFTAALPALVESCAARRVLVVLDNAESLLDEKGAWRDARWAALVAALSAHGGPSRLALSSRRVPRDLDPRVRREAVDLLTVDEALLLARQLPRLGALVAGRAPGLSAGAARRLAGEVLTATSGHPKLLELADGQAADPSGFAGLLALDGADFTEVLRAWTRRVVAALDDGARAVFRVLCHVEEHDRTGFVLRRAWAGIAGGLGVDPAVLDAGPPALAEAGLVAVRTAPDGGVEYGVHPVVAGIGREDVDDAAREAMDEALIDCWLRVFADAREQESTTAGGALVSRAALAASPYLLRRGQIAVSIGFLDQALHRDDSPAVRALALPLLRRIAAVSAGGAKESSALTVLARMVGHTDPVAAERHVRRALELARDAESTGVALNALIGYRRQAGDVEEALRLTERLHALRDGADVGPVMRLVHRGNHLQLLLESGRAEEVLDEALELLDAADALPERDAAGTPRWEAREVLLNAAAWAAGQLDRHALALDLVDATIAGKRARGASPADIAEDLVNASSALKRLGRLDEAVEHLRGARAIFEQARDLRRLSATVAALATAESQRGHGEVALTLQHDALRYGYAAGDPGSLAVTHHCHGTDLGRHADDPVGGAAHHLAAALLSRFAGGLTEAGSVEDLALAVRKLGGTDALPADVAALCRVVDAVPGVDLGGLLGRLAGPDELGQALADVLARARVIAGRTRSYVPILAMWEPLVAGIVAARQGNEKAAAYVDPYLEPSASDRPRLAAFRRIRAGADEVDPAGLDDVDTAVVNRLLDAVTGRDPVRTELWPAMSFGPLMGDLVKAVGESNAAAAQRAREDLDRMLADPDDAPLASVLEHVLAGDFVPEAADVLANPADFAVVITVLEYLAR</sequence>
<organism evidence="2 3">
    <name type="scientific">Saccharothrix espanaensis (strain ATCC 51144 / DSM 44229 / JCM 9112 / NBRC 15066 / NRRL 15764)</name>
    <dbReference type="NCBI Taxonomy" id="1179773"/>
    <lineage>
        <taxon>Bacteria</taxon>
        <taxon>Bacillati</taxon>
        <taxon>Actinomycetota</taxon>
        <taxon>Actinomycetes</taxon>
        <taxon>Pseudonocardiales</taxon>
        <taxon>Pseudonocardiaceae</taxon>
        <taxon>Saccharothrix</taxon>
    </lineage>
</organism>
<dbReference type="SUPFAM" id="SSF52540">
    <property type="entry name" value="P-loop containing nucleoside triphosphate hydrolases"/>
    <property type="match status" value="1"/>
</dbReference>